<comment type="caution">
    <text evidence="1">The sequence shown here is derived from an EMBL/GenBank/DDBJ whole genome shotgun (WGS) entry which is preliminary data.</text>
</comment>
<dbReference type="Proteomes" id="UP001558474">
    <property type="component" value="Unassembled WGS sequence"/>
</dbReference>
<proteinExistence type="predicted"/>
<evidence type="ECO:0000313" key="1">
    <source>
        <dbReference type="EMBL" id="MEX3740246.1"/>
    </source>
</evidence>
<gene>
    <name evidence="1" type="ORF">ABFW12_18660</name>
</gene>
<dbReference type="EMBL" id="JBDLOU010000040">
    <property type="protein sequence ID" value="MEX3740246.1"/>
    <property type="molecule type" value="Genomic_DNA"/>
</dbReference>
<dbReference type="RefSeq" id="WP_346406455.1">
    <property type="nucleotide sequence ID" value="NZ_JBDLOU010000040.1"/>
</dbReference>
<evidence type="ECO:0000313" key="2">
    <source>
        <dbReference type="Proteomes" id="UP001558474"/>
    </source>
</evidence>
<reference evidence="1 2" key="1">
    <citation type="submission" date="2024-04" db="EMBL/GenBank/DDBJ databases">
        <title>Genomic Markers of Mycobacteria.</title>
        <authorList>
            <person name="Soliman M.S."/>
            <person name="Elkholy A."/>
            <person name="Soliman N.S."/>
            <person name="Abbas A."/>
            <person name="Khayrat S."/>
            <person name="Shawky S."/>
        </authorList>
    </citation>
    <scope>NUCLEOTIDE SEQUENCE [LARGE SCALE GENOMIC DNA]</scope>
    <source>
        <strain evidence="1 2">Egy-CU-AM5</strain>
    </source>
</reference>
<organism evidence="1 2">
    <name type="scientific">Mycolicibacterium porcinum</name>
    <dbReference type="NCBI Taxonomy" id="39693"/>
    <lineage>
        <taxon>Bacteria</taxon>
        <taxon>Bacillati</taxon>
        <taxon>Actinomycetota</taxon>
        <taxon>Actinomycetes</taxon>
        <taxon>Mycobacteriales</taxon>
        <taxon>Mycobacteriaceae</taxon>
        <taxon>Mycolicibacterium</taxon>
    </lineage>
</organism>
<accession>A0ABV3VJJ9</accession>
<name>A0ABV3VJJ9_9MYCO</name>
<protein>
    <submittedName>
        <fullName evidence="1">Uncharacterized protein</fullName>
    </submittedName>
</protein>
<sequence>MKDITTILDPRVGDRIICPGCEAQVEMTPMDGWYGNGHTCVGGTLHSDWIVTTFSTPGPKSRVD</sequence>
<keyword evidence="2" id="KW-1185">Reference proteome</keyword>